<evidence type="ECO:0000313" key="1">
    <source>
        <dbReference type="EMBL" id="KAJ2992198.1"/>
    </source>
</evidence>
<sequence length="181" mass="19295">MFVPLLSLTTIALSCVVRGLPLKQLAKFGQYTGGTTGFASDNVCGDSTFNRETSSESPLVSDCQGMVDYLKSRDTGWVFYGWDKEHLDSGYAPAAFNATCTFGVKPIDANNGPAVMALGDAIDVIRDSITKFSSDGHVGASGVMGCQVSPGDADRLADGGGTEERKFKWQIYKSGSQPEVW</sequence>
<keyword evidence="2" id="KW-1185">Reference proteome</keyword>
<comment type="caution">
    <text evidence="1">The sequence shown here is derived from an EMBL/GenBank/DDBJ whole genome shotgun (WGS) entry which is preliminary data.</text>
</comment>
<proteinExistence type="predicted"/>
<dbReference type="EMBL" id="JAPDGR010000283">
    <property type="protein sequence ID" value="KAJ2992198.1"/>
    <property type="molecule type" value="Genomic_DNA"/>
</dbReference>
<organism evidence="1 2">
    <name type="scientific">Xylaria curta</name>
    <dbReference type="NCBI Taxonomy" id="42375"/>
    <lineage>
        <taxon>Eukaryota</taxon>
        <taxon>Fungi</taxon>
        <taxon>Dikarya</taxon>
        <taxon>Ascomycota</taxon>
        <taxon>Pezizomycotina</taxon>
        <taxon>Sordariomycetes</taxon>
        <taxon>Xylariomycetidae</taxon>
        <taxon>Xylariales</taxon>
        <taxon>Xylariaceae</taxon>
        <taxon>Xylaria</taxon>
    </lineage>
</organism>
<gene>
    <name evidence="1" type="ORF">NUW58_g2246</name>
</gene>
<evidence type="ECO:0000313" key="2">
    <source>
        <dbReference type="Proteomes" id="UP001143856"/>
    </source>
</evidence>
<protein>
    <submittedName>
        <fullName evidence="1">Uncharacterized protein</fullName>
    </submittedName>
</protein>
<reference evidence="1" key="1">
    <citation type="submission" date="2022-10" db="EMBL/GenBank/DDBJ databases">
        <title>Genome Sequence of Xylaria curta.</title>
        <authorList>
            <person name="Buettner E."/>
        </authorList>
    </citation>
    <scope>NUCLEOTIDE SEQUENCE</scope>
    <source>
        <strain evidence="1">Babe10</strain>
    </source>
</reference>
<name>A0ACC1PI89_9PEZI</name>
<dbReference type="Proteomes" id="UP001143856">
    <property type="component" value="Unassembled WGS sequence"/>
</dbReference>
<accession>A0ACC1PI89</accession>